<dbReference type="PANTHER" id="PTHR15503">
    <property type="entry name" value="LDOC1 RELATED"/>
    <property type="match status" value="1"/>
</dbReference>
<reference evidence="2" key="1">
    <citation type="journal article" date="2019" name="Sci. Rep.">
        <title>Draft genome of Tanacetum cinerariifolium, the natural source of mosquito coil.</title>
        <authorList>
            <person name="Yamashiro T."/>
            <person name="Shiraishi A."/>
            <person name="Satake H."/>
            <person name="Nakayama K."/>
        </authorList>
    </citation>
    <scope>NUCLEOTIDE SEQUENCE</scope>
</reference>
<comment type="caution">
    <text evidence="2">The sequence shown here is derived from an EMBL/GenBank/DDBJ whole genome shotgun (WGS) entry which is preliminary data.</text>
</comment>
<keyword evidence="2" id="KW-0548">Nucleotidyltransferase</keyword>
<dbReference type="EMBL" id="BKCJ010048032">
    <property type="protein sequence ID" value="GEW17758.1"/>
    <property type="molecule type" value="Genomic_DNA"/>
</dbReference>
<dbReference type="SUPFAM" id="SSF50630">
    <property type="entry name" value="Acid proteases"/>
    <property type="match status" value="1"/>
</dbReference>
<feature type="compositionally biased region" description="Basic and acidic residues" evidence="1">
    <location>
        <begin position="106"/>
        <end position="120"/>
    </location>
</feature>
<protein>
    <submittedName>
        <fullName evidence="2">Putative reverse transcriptase domain-containing protein</fullName>
    </submittedName>
</protein>
<evidence type="ECO:0000256" key="1">
    <source>
        <dbReference type="SAM" id="MobiDB-lite"/>
    </source>
</evidence>
<evidence type="ECO:0000313" key="2">
    <source>
        <dbReference type="EMBL" id="GEW17758.1"/>
    </source>
</evidence>
<feature type="compositionally biased region" description="Polar residues" evidence="1">
    <location>
        <begin position="121"/>
        <end position="133"/>
    </location>
</feature>
<dbReference type="PANTHER" id="PTHR15503:SF45">
    <property type="entry name" value="RNA-DIRECTED DNA POLYMERASE HOMOLOG"/>
    <property type="match status" value="1"/>
</dbReference>
<dbReference type="Gene3D" id="2.40.70.10">
    <property type="entry name" value="Acid Proteases"/>
    <property type="match status" value="1"/>
</dbReference>
<dbReference type="InterPro" id="IPR032567">
    <property type="entry name" value="RTL1-rel"/>
</dbReference>
<feature type="region of interest" description="Disordered" evidence="1">
    <location>
        <begin position="44"/>
        <end position="89"/>
    </location>
</feature>
<dbReference type="InterPro" id="IPR043502">
    <property type="entry name" value="DNA/RNA_pol_sf"/>
</dbReference>
<feature type="compositionally biased region" description="Acidic residues" evidence="1">
    <location>
        <begin position="66"/>
        <end position="89"/>
    </location>
</feature>
<proteinExistence type="predicted"/>
<dbReference type="Gene3D" id="3.10.10.10">
    <property type="entry name" value="HIV Type 1 Reverse Transcriptase, subunit A, domain 1"/>
    <property type="match status" value="1"/>
</dbReference>
<dbReference type="AlphaFoldDB" id="A0A699GSX7"/>
<dbReference type="InterPro" id="IPR021109">
    <property type="entry name" value="Peptidase_aspartic_dom_sf"/>
</dbReference>
<dbReference type="GO" id="GO:0006508">
    <property type="term" value="P:proteolysis"/>
    <property type="evidence" value="ECO:0007669"/>
    <property type="project" value="InterPro"/>
</dbReference>
<organism evidence="2">
    <name type="scientific">Tanacetum cinerariifolium</name>
    <name type="common">Dalmatian daisy</name>
    <name type="synonym">Chrysanthemum cinerariifolium</name>
    <dbReference type="NCBI Taxonomy" id="118510"/>
    <lineage>
        <taxon>Eukaryota</taxon>
        <taxon>Viridiplantae</taxon>
        <taxon>Streptophyta</taxon>
        <taxon>Embryophyta</taxon>
        <taxon>Tracheophyta</taxon>
        <taxon>Spermatophyta</taxon>
        <taxon>Magnoliopsida</taxon>
        <taxon>eudicotyledons</taxon>
        <taxon>Gunneridae</taxon>
        <taxon>Pentapetalae</taxon>
        <taxon>asterids</taxon>
        <taxon>campanulids</taxon>
        <taxon>Asterales</taxon>
        <taxon>Asteraceae</taxon>
        <taxon>Asteroideae</taxon>
        <taxon>Anthemideae</taxon>
        <taxon>Anthemidinae</taxon>
        <taxon>Tanacetum</taxon>
    </lineage>
</organism>
<dbReference type="CDD" id="cd00303">
    <property type="entry name" value="retropepsin_like"/>
    <property type="match status" value="1"/>
</dbReference>
<dbReference type="GO" id="GO:0003964">
    <property type="term" value="F:RNA-directed DNA polymerase activity"/>
    <property type="evidence" value="ECO:0007669"/>
    <property type="project" value="UniProtKB-KW"/>
</dbReference>
<keyword evidence="2" id="KW-0808">Transferase</keyword>
<feature type="compositionally biased region" description="Acidic residues" evidence="1">
    <location>
        <begin position="49"/>
        <end position="58"/>
    </location>
</feature>
<dbReference type="InterPro" id="IPR001969">
    <property type="entry name" value="Aspartic_peptidase_AS"/>
</dbReference>
<gene>
    <name evidence="2" type="ORF">Tci_189734</name>
</gene>
<accession>A0A699GSX7</accession>
<keyword evidence="2" id="KW-0695">RNA-directed DNA polymerase</keyword>
<feature type="region of interest" description="Disordered" evidence="1">
    <location>
        <begin position="106"/>
        <end position="134"/>
    </location>
</feature>
<sequence>MGIPLMNADELPEMDPYEEVAQQGQVPPLSPAYVPDPIELDEHIRWGEDTDEDFMDFLDEPKDGKEDDDEDPKEDPKEEEEPFEGSDETIELANDLMDQKIRTYAERQSKNKRRADDASRNNHGQQQQPNKRQNVARAYTAGPGEKKAYTRNQPLCTKHFKKNYPKLKNNGTENGNGRARGKAYILGRGDTNPESNTVTGTFLLNNRYALILFDTGTDRSFVSTAFSALINIALTTLDNNYDVKLADGKIIRVNTILRCCTLDFLNHPFNIDLMPVPLGSFDVIIGMDWLREHHAVIVCNEKIVRVPFGNETLIFQGKRNDQEDENKSKEKRFKDMPIVRDFPEVFPKYFPGIPPTRQVEFQIDLVPGAAPVAHAPYRLAPSEMKELADQLQELSDKIFIRPSSSP</sequence>
<dbReference type="Pfam" id="PF08284">
    <property type="entry name" value="RVP_2"/>
    <property type="match status" value="1"/>
</dbReference>
<dbReference type="PROSITE" id="PS00141">
    <property type="entry name" value="ASP_PROTEASE"/>
    <property type="match status" value="1"/>
</dbReference>
<dbReference type="SUPFAM" id="SSF56672">
    <property type="entry name" value="DNA/RNA polymerases"/>
    <property type="match status" value="1"/>
</dbReference>
<name>A0A699GSX7_TANCI</name>
<dbReference type="GO" id="GO:0004190">
    <property type="term" value="F:aspartic-type endopeptidase activity"/>
    <property type="evidence" value="ECO:0007669"/>
    <property type="project" value="InterPro"/>
</dbReference>